<evidence type="ECO:0000313" key="2">
    <source>
        <dbReference type="EMBL" id="CAH0989977.1"/>
    </source>
</evidence>
<keyword evidence="1" id="KW-0472">Membrane</keyword>
<evidence type="ECO:0000256" key="1">
    <source>
        <dbReference type="SAM" id="Phobius"/>
    </source>
</evidence>
<feature type="transmembrane region" description="Helical" evidence="1">
    <location>
        <begin position="6"/>
        <end position="23"/>
    </location>
</feature>
<reference evidence="2" key="1">
    <citation type="submission" date="2021-12" db="EMBL/GenBank/DDBJ databases">
        <authorList>
            <person name="Rodrigo-Torres L."/>
            <person name="Arahal R. D."/>
            <person name="Lucena T."/>
        </authorList>
    </citation>
    <scope>NUCLEOTIDE SEQUENCE</scope>
    <source>
        <strain evidence="2">CECT 8267</strain>
    </source>
</reference>
<protein>
    <submittedName>
        <fullName evidence="2">Uncharacterized protein</fullName>
    </submittedName>
</protein>
<proteinExistence type="predicted"/>
<accession>A0ABM9AA50</accession>
<organism evidence="2 3">
    <name type="scientific">Sinobacterium norvegicum</name>
    <dbReference type="NCBI Taxonomy" id="1641715"/>
    <lineage>
        <taxon>Bacteria</taxon>
        <taxon>Pseudomonadati</taxon>
        <taxon>Pseudomonadota</taxon>
        <taxon>Gammaproteobacteria</taxon>
        <taxon>Cellvibrionales</taxon>
        <taxon>Spongiibacteraceae</taxon>
        <taxon>Sinobacterium</taxon>
    </lineage>
</organism>
<sequence length="159" mass="18903">MAYIIIGFVVIMAISPIFWMRPSPRQKQLERLRAYAGKRGLDVSIRKLPQKLRYRHDFDMMSCYSKYHPRGAKQQEVVRKKWFISLEKGFDWVSRPDLEYQQQLQNITDSLPDSCSYVEAEQLFVAVYWREKGDSSTVDQVAEVIEKIMLIQSQKYREQ</sequence>
<keyword evidence="3" id="KW-1185">Reference proteome</keyword>
<dbReference type="EMBL" id="CAKLPX010000001">
    <property type="protein sequence ID" value="CAH0989977.1"/>
    <property type="molecule type" value="Genomic_DNA"/>
</dbReference>
<comment type="caution">
    <text evidence="2">The sequence shown here is derived from an EMBL/GenBank/DDBJ whole genome shotgun (WGS) entry which is preliminary data.</text>
</comment>
<gene>
    <name evidence="2" type="ORF">SIN8267_00054</name>
</gene>
<dbReference type="Proteomes" id="UP000838100">
    <property type="component" value="Unassembled WGS sequence"/>
</dbReference>
<keyword evidence="1" id="KW-1133">Transmembrane helix</keyword>
<evidence type="ECO:0000313" key="3">
    <source>
        <dbReference type="Proteomes" id="UP000838100"/>
    </source>
</evidence>
<keyword evidence="1" id="KW-0812">Transmembrane</keyword>
<name>A0ABM9AA50_9GAMM</name>